<name>A0A9W6S8L3_9ACTN</name>
<comment type="caution">
    <text evidence="1">The sequence shown here is derived from an EMBL/GenBank/DDBJ whole genome shotgun (WGS) entry which is preliminary data.</text>
</comment>
<dbReference type="EMBL" id="BSTK01000009">
    <property type="protein sequence ID" value="GLY87767.1"/>
    <property type="molecule type" value="Genomic_DNA"/>
</dbReference>
<accession>A0A9W6S8L3</accession>
<evidence type="ECO:0000313" key="2">
    <source>
        <dbReference type="Proteomes" id="UP001165074"/>
    </source>
</evidence>
<protein>
    <submittedName>
        <fullName evidence="1">Uncharacterized protein</fullName>
    </submittedName>
</protein>
<evidence type="ECO:0000313" key="1">
    <source>
        <dbReference type="EMBL" id="GLY87767.1"/>
    </source>
</evidence>
<proteinExistence type="predicted"/>
<organism evidence="1 2">
    <name type="scientific">Actinoallomurus iriomotensis</name>
    <dbReference type="NCBI Taxonomy" id="478107"/>
    <lineage>
        <taxon>Bacteria</taxon>
        <taxon>Bacillati</taxon>
        <taxon>Actinomycetota</taxon>
        <taxon>Actinomycetes</taxon>
        <taxon>Streptosporangiales</taxon>
        <taxon>Thermomonosporaceae</taxon>
        <taxon>Actinoallomurus</taxon>
    </lineage>
</organism>
<sequence>MAIPTVRPRIVQTRAARPGGYKSQNGALSARFRSYVDECPRCGDQHSVNGAVRNGLINAPCGLLEVQENG</sequence>
<gene>
    <name evidence="1" type="ORF">Airi02_056960</name>
</gene>
<keyword evidence="2" id="KW-1185">Reference proteome</keyword>
<dbReference type="Proteomes" id="UP001165074">
    <property type="component" value="Unassembled WGS sequence"/>
</dbReference>
<dbReference type="AlphaFoldDB" id="A0A9W6S8L3"/>
<reference evidence="1" key="1">
    <citation type="submission" date="2023-03" db="EMBL/GenBank/DDBJ databases">
        <title>Actinoallomurus iriomotensis NBRC 103684.</title>
        <authorList>
            <person name="Ichikawa N."/>
            <person name="Sato H."/>
            <person name="Tonouchi N."/>
        </authorList>
    </citation>
    <scope>NUCLEOTIDE SEQUENCE</scope>
    <source>
        <strain evidence="1">NBRC 103684</strain>
    </source>
</reference>